<dbReference type="Gene3D" id="3.40.50.1380">
    <property type="entry name" value="Methylglyoxal synthase-like domain"/>
    <property type="match status" value="1"/>
</dbReference>
<feature type="binding site" evidence="1">
    <location>
        <position position="315"/>
    </location>
    <ligand>
        <name>substrate</name>
    </ligand>
</feature>
<name>A0A5P2UQW8_9ACTN</name>
<evidence type="ECO:0000313" key="6">
    <source>
        <dbReference type="Proteomes" id="UP000326831"/>
    </source>
</evidence>
<keyword evidence="1 5" id="KW-0456">Lyase</keyword>
<dbReference type="InterPro" id="IPR002048">
    <property type="entry name" value="EF_hand_dom"/>
</dbReference>
<organism evidence="5 6">
    <name type="scientific">Streptomyces subrutilus</name>
    <dbReference type="NCBI Taxonomy" id="36818"/>
    <lineage>
        <taxon>Bacteria</taxon>
        <taxon>Bacillati</taxon>
        <taxon>Actinomycetota</taxon>
        <taxon>Actinomycetes</taxon>
        <taxon>Kitasatosporales</taxon>
        <taxon>Streptomycetaceae</taxon>
        <taxon>Streptomyces</taxon>
    </lineage>
</organism>
<dbReference type="Pfam" id="PF13833">
    <property type="entry name" value="EF-hand_8"/>
    <property type="match status" value="1"/>
</dbReference>
<dbReference type="PROSITE" id="PS00018">
    <property type="entry name" value="EF_HAND_1"/>
    <property type="match status" value="4"/>
</dbReference>
<comment type="similarity">
    <text evidence="1">Belongs to the methylglyoxal synthase family.</text>
</comment>
<dbReference type="CDD" id="cd01422">
    <property type="entry name" value="MGS"/>
    <property type="match status" value="1"/>
</dbReference>
<feature type="domain" description="EF-hand" evidence="3">
    <location>
        <begin position="185"/>
        <end position="212"/>
    </location>
</feature>
<reference evidence="5 6" key="1">
    <citation type="submission" date="2017-09" db="EMBL/GenBank/DDBJ databases">
        <authorList>
            <person name="Lee N."/>
            <person name="Cho B.-K."/>
        </authorList>
    </citation>
    <scope>NUCLEOTIDE SEQUENCE [LARGE SCALE GENOMIC DNA]</scope>
    <source>
        <strain evidence="5 6">ATCC 27467</strain>
    </source>
</reference>
<evidence type="ECO:0000256" key="1">
    <source>
        <dbReference type="HAMAP-Rule" id="MF_00549"/>
    </source>
</evidence>
<dbReference type="NCBIfam" id="NF003559">
    <property type="entry name" value="PRK05234.1"/>
    <property type="match status" value="1"/>
</dbReference>
<dbReference type="GO" id="GO:0005829">
    <property type="term" value="C:cytosol"/>
    <property type="evidence" value="ECO:0007669"/>
    <property type="project" value="TreeGrafter"/>
</dbReference>
<dbReference type="EC" id="4.2.3.3" evidence="1"/>
<dbReference type="KEGG" id="ssub:CP968_28695"/>
<dbReference type="GO" id="GO:0005509">
    <property type="term" value="F:calcium ion binding"/>
    <property type="evidence" value="ECO:0007669"/>
    <property type="project" value="InterPro"/>
</dbReference>
<feature type="compositionally biased region" description="Low complexity" evidence="2">
    <location>
        <begin position="7"/>
        <end position="24"/>
    </location>
</feature>
<protein>
    <recommendedName>
        <fullName evidence="1">Methylglyoxal synthase</fullName>
        <shortName evidence="1">MGS</shortName>
        <ecNumber evidence="1">4.2.3.3</ecNumber>
    </recommendedName>
</protein>
<dbReference type="PROSITE" id="PS01335">
    <property type="entry name" value="METHYLGLYOXAL_SYNTH"/>
    <property type="match status" value="1"/>
</dbReference>
<evidence type="ECO:0000256" key="2">
    <source>
        <dbReference type="SAM" id="MobiDB-lite"/>
    </source>
</evidence>
<accession>A0A5P2UQW8</accession>
<feature type="domain" description="MGS-like" evidence="4">
    <location>
        <begin position="221"/>
        <end position="366"/>
    </location>
</feature>
<dbReference type="InterPro" id="IPR011992">
    <property type="entry name" value="EF-hand-dom_pair"/>
</dbReference>
<sequence>MRGSCTARAATADGAAPIGSRPAPARLRGRRSRLPLPARKRYVPMSSEAWLPRITAIFRAYDLDRDGQLGREDLIAYAARVAEKLTVADDTRRRTALYDAYAELWTQLAAVSDTDRGGRISEQEFIAATARGAFDADPHFRESTLRAVDCLADALDRDGDGTIDAAEYERIFGATGLDGDTSGLAFETVDADGDGRITRAEFRAAAVQLYPLADASWLTGDQAPAGGPLGIALVAHDTRKADLLAWTERRSAELGRHRLYGTGTTGTLINRRLGLPVTPLRSGPLGGDQQIGALVTSGDIGLLIFFYDPLSAHPHGDDVRALIRLAALANIPIALNSATADALITSAALQIPGQSAADAPTVSVPA</sequence>
<dbReference type="Pfam" id="PF02142">
    <property type="entry name" value="MGS"/>
    <property type="match status" value="1"/>
</dbReference>
<dbReference type="SMART" id="SM00054">
    <property type="entry name" value="EFh"/>
    <property type="match status" value="4"/>
</dbReference>
<feature type="domain" description="EF-hand" evidence="3">
    <location>
        <begin position="49"/>
        <end position="84"/>
    </location>
</feature>
<dbReference type="PANTHER" id="PTHR30492:SF0">
    <property type="entry name" value="METHYLGLYOXAL SYNTHASE"/>
    <property type="match status" value="1"/>
</dbReference>
<dbReference type="OrthoDB" id="7356823at2"/>
<dbReference type="Pfam" id="PF13202">
    <property type="entry name" value="EF-hand_5"/>
    <property type="match status" value="2"/>
</dbReference>
<feature type="domain" description="EF-hand" evidence="3">
    <location>
        <begin position="143"/>
        <end position="178"/>
    </location>
</feature>
<feature type="binding site" evidence="1">
    <location>
        <begin position="282"/>
        <end position="283"/>
    </location>
    <ligand>
        <name>substrate</name>
    </ligand>
</feature>
<gene>
    <name evidence="1" type="primary">mgsA</name>
    <name evidence="5" type="ORF">CP968_28695</name>
</gene>
<comment type="function">
    <text evidence="1">Catalyzes the formation of methylglyoxal from dihydroxyacetone phosphate.</text>
</comment>
<dbReference type="PROSITE" id="PS50222">
    <property type="entry name" value="EF_HAND_2"/>
    <property type="match status" value="3"/>
</dbReference>
<dbReference type="PROSITE" id="PS51855">
    <property type="entry name" value="MGS"/>
    <property type="match status" value="1"/>
</dbReference>
<dbReference type="Proteomes" id="UP000326831">
    <property type="component" value="Chromosome"/>
</dbReference>
<dbReference type="SUPFAM" id="SSF47473">
    <property type="entry name" value="EF-hand"/>
    <property type="match status" value="1"/>
</dbReference>
<proteinExistence type="inferred from homology"/>
<comment type="catalytic activity">
    <reaction evidence="1">
        <text>dihydroxyacetone phosphate = methylglyoxal + phosphate</text>
        <dbReference type="Rhea" id="RHEA:17937"/>
        <dbReference type="ChEBI" id="CHEBI:17158"/>
        <dbReference type="ChEBI" id="CHEBI:43474"/>
        <dbReference type="ChEBI" id="CHEBI:57642"/>
        <dbReference type="EC" id="4.2.3.3"/>
    </reaction>
</comment>
<dbReference type="SMART" id="SM00851">
    <property type="entry name" value="MGS"/>
    <property type="match status" value="1"/>
</dbReference>
<dbReference type="GO" id="GO:0008929">
    <property type="term" value="F:methylglyoxal synthase activity"/>
    <property type="evidence" value="ECO:0007669"/>
    <property type="project" value="UniProtKB-UniRule"/>
</dbReference>
<evidence type="ECO:0000259" key="3">
    <source>
        <dbReference type="PROSITE" id="PS50222"/>
    </source>
</evidence>
<dbReference type="SUPFAM" id="SSF52335">
    <property type="entry name" value="Methylglyoxal synthase-like"/>
    <property type="match status" value="1"/>
</dbReference>
<feature type="binding site" evidence="1">
    <location>
        <position position="236"/>
    </location>
    <ligand>
        <name>substrate</name>
    </ligand>
</feature>
<keyword evidence="6" id="KW-1185">Reference proteome</keyword>
<dbReference type="HAMAP" id="MF_00549">
    <property type="entry name" value="Methylglyoxal_synth"/>
    <property type="match status" value="1"/>
</dbReference>
<dbReference type="InterPro" id="IPR004363">
    <property type="entry name" value="Methylgl_synth"/>
</dbReference>
<dbReference type="PANTHER" id="PTHR30492">
    <property type="entry name" value="METHYLGLYOXAL SYNTHASE"/>
    <property type="match status" value="1"/>
</dbReference>
<feature type="binding site" evidence="1">
    <location>
        <begin position="262"/>
        <end position="265"/>
    </location>
    <ligand>
        <name>substrate</name>
    </ligand>
</feature>
<dbReference type="CDD" id="cd00051">
    <property type="entry name" value="EFh"/>
    <property type="match status" value="2"/>
</dbReference>
<dbReference type="Gene3D" id="1.10.238.10">
    <property type="entry name" value="EF-hand"/>
    <property type="match status" value="1"/>
</dbReference>
<feature type="region of interest" description="Disordered" evidence="2">
    <location>
        <begin position="1"/>
        <end position="24"/>
    </location>
</feature>
<feature type="active site" description="Proton donor/acceptor" evidence="1">
    <location>
        <position position="288"/>
    </location>
</feature>
<feature type="binding site" evidence="1">
    <location>
        <position position="240"/>
    </location>
    <ligand>
        <name>substrate</name>
    </ligand>
</feature>
<evidence type="ECO:0000313" key="5">
    <source>
        <dbReference type="EMBL" id="QEU81736.1"/>
    </source>
</evidence>
<dbReference type="AlphaFoldDB" id="A0A5P2UQW8"/>
<dbReference type="GO" id="GO:0019242">
    <property type="term" value="P:methylglyoxal biosynthetic process"/>
    <property type="evidence" value="ECO:0007669"/>
    <property type="project" value="UniProtKB-UniRule"/>
</dbReference>
<dbReference type="NCBIfam" id="TIGR00160">
    <property type="entry name" value="MGSA"/>
    <property type="match status" value="1"/>
</dbReference>
<dbReference type="InterPro" id="IPR018148">
    <property type="entry name" value="Methylglyoxal_synth_AS"/>
</dbReference>
<dbReference type="InterPro" id="IPR018247">
    <property type="entry name" value="EF_Hand_1_Ca_BS"/>
</dbReference>
<dbReference type="InterPro" id="IPR036914">
    <property type="entry name" value="MGS-like_dom_sf"/>
</dbReference>
<evidence type="ECO:0000259" key="4">
    <source>
        <dbReference type="PROSITE" id="PS51855"/>
    </source>
</evidence>
<dbReference type="EMBL" id="CP023701">
    <property type="protein sequence ID" value="QEU81736.1"/>
    <property type="molecule type" value="Genomic_DNA"/>
</dbReference>
<dbReference type="InterPro" id="IPR011607">
    <property type="entry name" value="MGS-like_dom"/>
</dbReference>